<keyword evidence="3 17" id="KW-0812">Transmembrane</keyword>
<keyword evidence="4" id="KW-0479">Metal-binding</keyword>
<keyword evidence="8" id="KW-0460">Magnesium</keyword>
<dbReference type="Pfam" id="PF08441">
    <property type="entry name" value="Integrin_A_Ig_1"/>
    <property type="match status" value="1"/>
</dbReference>
<comment type="subcellular location">
    <subcellularLocation>
        <location evidence="1 17">Membrane</location>
        <topology evidence="1 17">Single-pass type I membrane protein</topology>
    </subcellularLocation>
</comment>
<dbReference type="FunFam" id="2.130.10.130:FF:000005">
    <property type="entry name" value="Integrin alpha L"/>
    <property type="match status" value="1"/>
</dbReference>
<dbReference type="GO" id="GO:0046872">
    <property type="term" value="F:metal ion binding"/>
    <property type="evidence" value="ECO:0007669"/>
    <property type="project" value="UniProtKB-KW"/>
</dbReference>
<evidence type="ECO:0000313" key="19">
    <source>
        <dbReference type="Ensembl" id="ENSSSUP00005024519.1"/>
    </source>
</evidence>
<evidence type="ECO:0000256" key="8">
    <source>
        <dbReference type="ARBA" id="ARBA00022842"/>
    </source>
</evidence>
<evidence type="ECO:0000256" key="2">
    <source>
        <dbReference type="ARBA" id="ARBA00008054"/>
    </source>
</evidence>
<feature type="repeat" description="FG-GAP" evidence="16">
    <location>
        <begin position="577"/>
        <end position="637"/>
    </location>
</feature>
<dbReference type="PANTHER" id="PTHR23220">
    <property type="entry name" value="INTEGRIN ALPHA"/>
    <property type="match status" value="1"/>
</dbReference>
<dbReference type="FunFam" id="2.60.40.1460:FF:000001">
    <property type="entry name" value="Integrin, alpha V"/>
    <property type="match status" value="1"/>
</dbReference>
<evidence type="ECO:0000256" key="7">
    <source>
        <dbReference type="ARBA" id="ARBA00022837"/>
    </source>
</evidence>
<evidence type="ECO:0000259" key="18">
    <source>
        <dbReference type="PROSITE" id="PS50234"/>
    </source>
</evidence>
<evidence type="ECO:0000256" key="3">
    <source>
        <dbReference type="ARBA" id="ARBA00022692"/>
    </source>
</evidence>
<dbReference type="GO" id="GO:0008305">
    <property type="term" value="C:integrin complex"/>
    <property type="evidence" value="ECO:0007669"/>
    <property type="project" value="InterPro"/>
</dbReference>
<dbReference type="InterPro" id="IPR002035">
    <property type="entry name" value="VWF_A"/>
</dbReference>
<evidence type="ECO:0000256" key="17">
    <source>
        <dbReference type="RuleBase" id="RU003762"/>
    </source>
</evidence>
<keyword evidence="6" id="KW-0677">Repeat</keyword>
<evidence type="ECO:0000256" key="12">
    <source>
        <dbReference type="ARBA" id="ARBA00023136"/>
    </source>
</evidence>
<dbReference type="InterPro" id="IPR036465">
    <property type="entry name" value="vWFA_dom_sf"/>
</dbReference>
<dbReference type="SUPFAM" id="SSF69318">
    <property type="entry name" value="Integrin alpha N-terminal domain"/>
    <property type="match status" value="1"/>
</dbReference>
<dbReference type="InterPro" id="IPR000413">
    <property type="entry name" value="Integrin_alpha"/>
</dbReference>
<evidence type="ECO:0000256" key="10">
    <source>
        <dbReference type="ARBA" id="ARBA00022989"/>
    </source>
</evidence>
<keyword evidence="10 17" id="KW-1133">Transmembrane helix</keyword>
<reference evidence="19 20" key="1">
    <citation type="submission" date="2019-05" db="EMBL/GenBank/DDBJ databases">
        <title>A Chromosome-scale Meerkat (S. suricatta) Genome Assembly.</title>
        <authorList>
            <person name="Dudchenko O."/>
            <person name="Lieberman Aiden E."/>
            <person name="Tung J."/>
            <person name="Barreiro L.B."/>
            <person name="Clutton-Brock T.H."/>
        </authorList>
    </citation>
    <scope>NUCLEOTIDE SEQUENCE [LARGE SCALE GENOMIC DNA]</scope>
</reference>
<keyword evidence="20" id="KW-1185">Reference proteome</keyword>
<evidence type="ECO:0000256" key="6">
    <source>
        <dbReference type="ARBA" id="ARBA00022737"/>
    </source>
</evidence>
<dbReference type="PROSITE" id="PS00242">
    <property type="entry name" value="INTEGRIN_ALPHA"/>
    <property type="match status" value="1"/>
</dbReference>
<dbReference type="Pfam" id="PF01839">
    <property type="entry name" value="FG-GAP"/>
    <property type="match status" value="2"/>
</dbReference>
<evidence type="ECO:0000256" key="14">
    <source>
        <dbReference type="ARBA" id="ARBA00023170"/>
    </source>
</evidence>
<evidence type="ECO:0000313" key="20">
    <source>
        <dbReference type="Proteomes" id="UP000472268"/>
    </source>
</evidence>
<dbReference type="Pfam" id="PF21520">
    <property type="entry name" value="ITGAX-like_Ig_3"/>
    <property type="match status" value="1"/>
</dbReference>
<dbReference type="FunFam" id="3.40.50.410:FF:000012">
    <property type="entry name" value="Integrin, alpha 10"/>
    <property type="match status" value="1"/>
</dbReference>
<dbReference type="Gene3D" id="2.130.10.130">
    <property type="entry name" value="Integrin alpha, N-terminal"/>
    <property type="match status" value="1"/>
</dbReference>
<keyword evidence="5 17" id="KW-0732">Signal</keyword>
<evidence type="ECO:0000256" key="13">
    <source>
        <dbReference type="ARBA" id="ARBA00023157"/>
    </source>
</evidence>
<evidence type="ECO:0000256" key="4">
    <source>
        <dbReference type="ARBA" id="ARBA00022723"/>
    </source>
</evidence>
<dbReference type="Gene3D" id="2.60.40.1510">
    <property type="entry name" value="ntegrin, alpha v. Chain A, domain 3"/>
    <property type="match status" value="1"/>
</dbReference>
<dbReference type="Gene3D" id="3.40.50.410">
    <property type="entry name" value="von Willebrand factor, type A domain"/>
    <property type="match status" value="1"/>
</dbReference>
<organism evidence="19 20">
    <name type="scientific">Suricata suricatta</name>
    <name type="common">Meerkat</name>
    <dbReference type="NCBI Taxonomy" id="37032"/>
    <lineage>
        <taxon>Eukaryota</taxon>
        <taxon>Metazoa</taxon>
        <taxon>Chordata</taxon>
        <taxon>Craniata</taxon>
        <taxon>Vertebrata</taxon>
        <taxon>Euteleostomi</taxon>
        <taxon>Mammalia</taxon>
        <taxon>Eutheria</taxon>
        <taxon>Laurasiatheria</taxon>
        <taxon>Carnivora</taxon>
        <taxon>Feliformia</taxon>
        <taxon>Herpestidae</taxon>
        <taxon>Suricata</taxon>
    </lineage>
</organism>
<evidence type="ECO:0000256" key="5">
    <source>
        <dbReference type="ARBA" id="ARBA00022729"/>
    </source>
</evidence>
<evidence type="ECO:0000256" key="1">
    <source>
        <dbReference type="ARBA" id="ARBA00004479"/>
    </source>
</evidence>
<feature type="signal peptide" evidence="17">
    <location>
        <begin position="1"/>
        <end position="25"/>
    </location>
</feature>
<dbReference type="GO" id="GO:0005178">
    <property type="term" value="F:integrin binding"/>
    <property type="evidence" value="ECO:0007669"/>
    <property type="project" value="TreeGrafter"/>
</dbReference>
<proteinExistence type="inferred from homology"/>
<dbReference type="Ensembl" id="ENSSSUT00005028070.1">
    <property type="protein sequence ID" value="ENSSSUP00005024519.1"/>
    <property type="gene ID" value="ENSSSUG00005015982.1"/>
</dbReference>
<evidence type="ECO:0000256" key="15">
    <source>
        <dbReference type="ARBA" id="ARBA00023180"/>
    </source>
</evidence>
<feature type="repeat" description="FG-GAP" evidence="16">
    <location>
        <begin position="514"/>
        <end position="572"/>
    </location>
</feature>
<dbReference type="Gene3D" id="2.60.40.1530">
    <property type="entry name" value="ntegrin, alpha v. Chain A, domain 4"/>
    <property type="match status" value="1"/>
</dbReference>
<feature type="repeat" description="FG-GAP" evidence="16">
    <location>
        <begin position="27"/>
        <end position="84"/>
    </location>
</feature>
<evidence type="ECO:0000256" key="11">
    <source>
        <dbReference type="ARBA" id="ARBA00023037"/>
    </source>
</evidence>
<comment type="similarity">
    <text evidence="2 17">Belongs to the integrin alpha chain family.</text>
</comment>
<dbReference type="Pfam" id="PF20805">
    <property type="entry name" value="Integrin_A_Ig_2"/>
    <property type="match status" value="1"/>
</dbReference>
<dbReference type="InterPro" id="IPR032695">
    <property type="entry name" value="Integrin_dom_sf"/>
</dbReference>
<sequence>MSHLPVMTRTRTSLLLLMGLASSLCFNLDTEQPTTFLMESAGFGYSVVQYANSWVVVGAPQERKAANQTGSIYQCQYSTGKCKTIQLNIPPEAVNMSLGMSLATSTNPSQLLACGPTVHHTCNENIYLTGFCFLLVSPSWQPQRLPPALQGCPRQDQDIVFLIDGSGSISPFNFATMLDFVKAVMSQFQRPSTQFSLMQFSDRFRVHFTFKKFMNSASPLGLLYSVPQLGGYTHTATAIEKVINELFSASNGARKDASKILIVITDGQKQGDRLGYEDVIPRAEAAGIIRYAVGVGSAFQNLRSVQELNAIASKPSHEHIFTVENFDALRDIQNQLKEKIFAIEGTQTISSSSFELEMSQEGFSAVFSPDGPILGAVGSFSWSGGAFLYPQNKSPTFINMSQENVDMRDSYLGYSTELAFWKGSESLILGAPRHQHTGKVVIFTQESRQWRPKAEVTGTQVGSYFGASLCSVDVNRDGNSDLVLIGAPHYYKPTQGGQVTVCRLPLGRTRQQCEVILCGEQGHPWGRFGAALTVLGDVNGDQLTDVAIGAPGEQENQGAVYLFHGTSELSISTSHSQRISGSQLSPSLQYFGQSLSGGQDLTLDGLVDLAVGARGQVLLLRTRPVLRVWVNIQFTSAEIPRSVFECQDETASVKALGDAKVCLHIFESLKNQLGDLQSSVTFDLTLDPGRKNPRAIFEETKARNLTRVQDLGLRRYCETVRLLLLACVEDTVTPITLRLNFSLVGKPISSSRNLRPMLAVDAQRYFTASLPFEKNCGTDHVCQDDLGISFDFSGLETLVVGSTLELNMKVTVWNDGEDSYGTTVTFFYPPGLSYRRVTWSENQQRAHSPRLTCDGTPAQGQSTQSTSCSINHLIFHGGAKMIFTVTFDVSPNAILGDRLLLTANVSSENNTPRTSKTTFQMELMVQYAIYTVISSHEQSTKYLNFSGMDQEESKQAQHRYQVINLGQRDLPVSINFSVPVELNGVPIWTKLDVFHPQNPSIQCSPERMVPTESDFLSHIQKNPVLNCSIADCMRFRCDLPSFGIQEELDFILKGNLSFGWASQTLQKKVLIVSEAEIIFDRSMYSQLPGQEAFLRAQMETVLEKYEVYNPIPVIVGSSVGGLLLLAVITAVLYKLGFFKRQYREILDNKPEETATFNGEDVCCEDPSVPLS</sequence>
<dbReference type="InterPro" id="IPR048633">
    <property type="entry name" value="ITGAX-like_Ig_3"/>
</dbReference>
<reference evidence="19" key="2">
    <citation type="submission" date="2025-08" db="UniProtKB">
        <authorList>
            <consortium name="Ensembl"/>
        </authorList>
    </citation>
    <scope>IDENTIFICATION</scope>
</reference>
<dbReference type="GO" id="GO:0033627">
    <property type="term" value="P:cell adhesion mediated by integrin"/>
    <property type="evidence" value="ECO:0007669"/>
    <property type="project" value="TreeGrafter"/>
</dbReference>
<keyword evidence="7" id="KW-0106">Calcium</keyword>
<keyword evidence="15" id="KW-0325">Glycoprotein</keyword>
<dbReference type="Gene3D" id="1.20.5.930">
    <property type="entry name" value="Bicelle-embedded integrin alpha(iib) transmembrane segment"/>
    <property type="match status" value="1"/>
</dbReference>
<dbReference type="InterPro" id="IPR048285">
    <property type="entry name" value="Integrin_alpha_Ig-like_2"/>
</dbReference>
<dbReference type="FunFam" id="2.60.40.1530:FF:000003">
    <property type="entry name" value="Integrin alpha M"/>
    <property type="match status" value="1"/>
</dbReference>
<dbReference type="PANTHER" id="PTHR23220:SF118">
    <property type="entry name" value="INTEGRIN ALPHA-X"/>
    <property type="match status" value="1"/>
</dbReference>
<dbReference type="CDD" id="cd01469">
    <property type="entry name" value="vWA_integrins_alpha_subunit"/>
    <property type="match status" value="1"/>
</dbReference>
<dbReference type="AlphaFoldDB" id="A0A673UJA8"/>
<keyword evidence="12 17" id="KW-0472">Membrane</keyword>
<dbReference type="InterPro" id="IPR013517">
    <property type="entry name" value="FG-GAP"/>
</dbReference>
<accession>A0A673UJA8</accession>
<dbReference type="PROSITE" id="PS51470">
    <property type="entry name" value="FG_GAP"/>
    <property type="match status" value="5"/>
</dbReference>
<dbReference type="SUPFAM" id="SSF69179">
    <property type="entry name" value="Integrin domains"/>
    <property type="match status" value="3"/>
</dbReference>
<evidence type="ECO:0000256" key="9">
    <source>
        <dbReference type="ARBA" id="ARBA00022889"/>
    </source>
</evidence>
<dbReference type="GO" id="GO:0007229">
    <property type="term" value="P:integrin-mediated signaling pathway"/>
    <property type="evidence" value="ECO:0007669"/>
    <property type="project" value="UniProtKB-KW"/>
</dbReference>
<protein>
    <submittedName>
        <fullName evidence="19">Integrin subunit alpha D</fullName>
    </submittedName>
</protein>
<dbReference type="InterPro" id="IPR013649">
    <property type="entry name" value="Integrin_alpha_Ig-like_1"/>
</dbReference>
<dbReference type="GO" id="GO:0007160">
    <property type="term" value="P:cell-matrix adhesion"/>
    <property type="evidence" value="ECO:0007669"/>
    <property type="project" value="TreeGrafter"/>
</dbReference>
<name>A0A673UJA8_SURSU</name>
<feature type="domain" description="VWFA" evidence="18">
    <location>
        <begin position="158"/>
        <end position="336"/>
    </location>
</feature>
<feature type="repeat" description="FG-GAP" evidence="16">
    <location>
        <begin position="347"/>
        <end position="398"/>
    </location>
</feature>
<gene>
    <name evidence="19" type="primary">ITGAX</name>
</gene>
<dbReference type="SUPFAM" id="SSF53300">
    <property type="entry name" value="vWA-like"/>
    <property type="match status" value="1"/>
</dbReference>
<keyword evidence="9 17" id="KW-0130">Cell adhesion</keyword>
<dbReference type="PRINTS" id="PR00453">
    <property type="entry name" value="VWFADOMAIN"/>
</dbReference>
<dbReference type="Pfam" id="PF00092">
    <property type="entry name" value="VWA"/>
    <property type="match status" value="1"/>
</dbReference>
<feature type="repeat" description="FG-GAP" evidence="16">
    <location>
        <begin position="451"/>
        <end position="511"/>
    </location>
</feature>
<dbReference type="FunFam" id="1.20.5.930:FF:000004">
    <property type="entry name" value="Integrin subunit alpha M"/>
    <property type="match status" value="1"/>
</dbReference>
<dbReference type="SMART" id="SM00327">
    <property type="entry name" value="VWA"/>
    <property type="match status" value="1"/>
</dbReference>
<dbReference type="Gene3D" id="2.60.40.1460">
    <property type="entry name" value="Integrin domains. Chain A, domain 2"/>
    <property type="match status" value="1"/>
</dbReference>
<dbReference type="PROSITE" id="PS50234">
    <property type="entry name" value="VWFA"/>
    <property type="match status" value="1"/>
</dbReference>
<dbReference type="GO" id="GO:0009897">
    <property type="term" value="C:external side of plasma membrane"/>
    <property type="evidence" value="ECO:0007669"/>
    <property type="project" value="TreeGrafter"/>
</dbReference>
<dbReference type="InterPro" id="IPR018184">
    <property type="entry name" value="Integrin_alpha_C_CS"/>
</dbReference>
<dbReference type="PRINTS" id="PR01185">
    <property type="entry name" value="INTEGRINA"/>
</dbReference>
<dbReference type="InterPro" id="IPR013519">
    <property type="entry name" value="Int_alpha_beta-p"/>
</dbReference>
<feature type="chain" id="PRO_5025706234" evidence="17">
    <location>
        <begin position="26"/>
        <end position="1171"/>
    </location>
</feature>
<evidence type="ECO:0000256" key="16">
    <source>
        <dbReference type="PROSITE-ProRule" id="PRU00803"/>
    </source>
</evidence>
<reference evidence="19" key="3">
    <citation type="submission" date="2025-09" db="UniProtKB">
        <authorList>
            <consortium name="Ensembl"/>
        </authorList>
    </citation>
    <scope>IDENTIFICATION</scope>
</reference>
<dbReference type="SMART" id="SM00191">
    <property type="entry name" value="Int_alpha"/>
    <property type="match status" value="5"/>
</dbReference>
<keyword evidence="14 17" id="KW-0675">Receptor</keyword>
<feature type="transmembrane region" description="Helical" evidence="17">
    <location>
        <begin position="1111"/>
        <end position="1133"/>
    </location>
</feature>
<dbReference type="Proteomes" id="UP000472268">
    <property type="component" value="Chromosome 8"/>
</dbReference>
<keyword evidence="13" id="KW-1015">Disulfide bond</keyword>
<dbReference type="InterPro" id="IPR028994">
    <property type="entry name" value="Integrin_alpha_N"/>
</dbReference>
<dbReference type="GO" id="GO:0098609">
    <property type="term" value="P:cell-cell adhesion"/>
    <property type="evidence" value="ECO:0007669"/>
    <property type="project" value="TreeGrafter"/>
</dbReference>
<keyword evidence="11 17" id="KW-0401">Integrin</keyword>
<dbReference type="GO" id="GO:0009893">
    <property type="term" value="P:positive regulation of metabolic process"/>
    <property type="evidence" value="ECO:0007669"/>
    <property type="project" value="UniProtKB-ARBA"/>
</dbReference>